<dbReference type="AlphaFoldDB" id="A0A4Q7ZS67"/>
<evidence type="ECO:0000313" key="1">
    <source>
        <dbReference type="EMBL" id="RZU52770.1"/>
    </source>
</evidence>
<evidence type="ECO:0000313" key="3">
    <source>
        <dbReference type="Proteomes" id="UP000292564"/>
    </source>
</evidence>
<dbReference type="Proteomes" id="UP000292564">
    <property type="component" value="Unassembled WGS sequence"/>
</dbReference>
<proteinExistence type="predicted"/>
<reference evidence="2 3" key="1">
    <citation type="submission" date="2019-02" db="EMBL/GenBank/DDBJ databases">
        <title>Sequencing the genomes of 1000 actinobacteria strains.</title>
        <authorList>
            <person name="Klenk H.-P."/>
        </authorList>
    </citation>
    <scope>NUCLEOTIDE SEQUENCE [LARGE SCALE GENOMIC DNA]</scope>
    <source>
        <strain evidence="2 3">DSM 45162</strain>
    </source>
</reference>
<gene>
    <name evidence="1" type="ORF">EV385_4653</name>
    <name evidence="2" type="ORF">EV385_5593</name>
</gene>
<organism evidence="2 3">
    <name type="scientific">Krasilnikovia cinnamomea</name>
    <dbReference type="NCBI Taxonomy" id="349313"/>
    <lineage>
        <taxon>Bacteria</taxon>
        <taxon>Bacillati</taxon>
        <taxon>Actinomycetota</taxon>
        <taxon>Actinomycetes</taxon>
        <taxon>Micromonosporales</taxon>
        <taxon>Micromonosporaceae</taxon>
        <taxon>Krasilnikovia</taxon>
    </lineage>
</organism>
<protein>
    <recommendedName>
        <fullName evidence="4">Camelysin-like metallo-endopeptidase</fullName>
    </recommendedName>
</protein>
<evidence type="ECO:0008006" key="4">
    <source>
        <dbReference type="Google" id="ProtNLM"/>
    </source>
</evidence>
<dbReference type="EMBL" id="SHKY01000001">
    <property type="protein sequence ID" value="RZU53661.1"/>
    <property type="molecule type" value="Genomic_DNA"/>
</dbReference>
<name>A0A4Q7ZS67_9ACTN</name>
<accession>A0A4Q7ZS67</accession>
<dbReference type="EMBL" id="SHKY01000001">
    <property type="protein sequence ID" value="RZU52770.1"/>
    <property type="molecule type" value="Genomic_DNA"/>
</dbReference>
<sequence length="191" mass="19154">MQRGGMSMIAAAATVVGGIALSTGVMWQASSAAFTASTNNAANSWNAGTVALNDDDSSSAMFTASGLRPGSTAQKCIKLTYNGSLSGTVKLYSSAVSGALGPYLDLQVEEGTGGDFSSCTGFTPAGGPTYTGTLANFGSTKTDFTSGVGTFAPTGAGQVRTYRITYTLNATTPDAQQGATASATFNWQAAS</sequence>
<evidence type="ECO:0000313" key="2">
    <source>
        <dbReference type="EMBL" id="RZU53661.1"/>
    </source>
</evidence>
<keyword evidence="3" id="KW-1185">Reference proteome</keyword>
<comment type="caution">
    <text evidence="2">The sequence shown here is derived from an EMBL/GenBank/DDBJ whole genome shotgun (WGS) entry which is preliminary data.</text>
</comment>